<keyword evidence="2" id="KW-1185">Reference proteome</keyword>
<name>A0A916ZAA5_9BACL</name>
<reference evidence="1" key="1">
    <citation type="journal article" date="2014" name="Int. J. Syst. Evol. Microbiol.">
        <title>Complete genome sequence of Corynebacterium casei LMG S-19264T (=DSM 44701T), isolated from a smear-ripened cheese.</title>
        <authorList>
            <consortium name="US DOE Joint Genome Institute (JGI-PGF)"/>
            <person name="Walter F."/>
            <person name="Albersmeier A."/>
            <person name="Kalinowski J."/>
            <person name="Ruckert C."/>
        </authorList>
    </citation>
    <scope>NUCLEOTIDE SEQUENCE</scope>
    <source>
        <strain evidence="1">CGMCC 1.15178</strain>
    </source>
</reference>
<gene>
    <name evidence="1" type="ORF">GCM10010911_47860</name>
</gene>
<dbReference type="EMBL" id="BMHP01000003">
    <property type="protein sequence ID" value="GGD84059.1"/>
    <property type="molecule type" value="Genomic_DNA"/>
</dbReference>
<dbReference type="Proteomes" id="UP000612456">
    <property type="component" value="Unassembled WGS sequence"/>
</dbReference>
<comment type="caution">
    <text evidence="1">The sequence shown here is derived from an EMBL/GenBank/DDBJ whole genome shotgun (WGS) entry which is preliminary data.</text>
</comment>
<sequence length="44" mass="5434">MIAFYLKLYRSNIRNYQAIWNERLNALENNLKRMNEDEIKNKDS</sequence>
<accession>A0A916ZAA5</accession>
<organism evidence="1 2">
    <name type="scientific">Paenibacillus nasutitermitis</name>
    <dbReference type="NCBI Taxonomy" id="1652958"/>
    <lineage>
        <taxon>Bacteria</taxon>
        <taxon>Bacillati</taxon>
        <taxon>Bacillota</taxon>
        <taxon>Bacilli</taxon>
        <taxon>Bacillales</taxon>
        <taxon>Paenibacillaceae</taxon>
        <taxon>Paenibacillus</taxon>
    </lineage>
</organism>
<dbReference type="AlphaFoldDB" id="A0A916ZAA5"/>
<evidence type="ECO:0000313" key="2">
    <source>
        <dbReference type="Proteomes" id="UP000612456"/>
    </source>
</evidence>
<reference evidence="1" key="2">
    <citation type="submission" date="2020-09" db="EMBL/GenBank/DDBJ databases">
        <authorList>
            <person name="Sun Q."/>
            <person name="Zhou Y."/>
        </authorList>
    </citation>
    <scope>NUCLEOTIDE SEQUENCE</scope>
    <source>
        <strain evidence="1">CGMCC 1.15178</strain>
    </source>
</reference>
<protein>
    <submittedName>
        <fullName evidence="1">Uncharacterized protein</fullName>
    </submittedName>
</protein>
<proteinExistence type="predicted"/>
<evidence type="ECO:0000313" key="1">
    <source>
        <dbReference type="EMBL" id="GGD84059.1"/>
    </source>
</evidence>